<name>A0A7W3JJS9_9MICO</name>
<feature type="transmembrane region" description="Helical" evidence="6">
    <location>
        <begin position="114"/>
        <end position="133"/>
    </location>
</feature>
<proteinExistence type="predicted"/>
<feature type="transmembrane region" description="Helical" evidence="6">
    <location>
        <begin position="384"/>
        <end position="406"/>
    </location>
</feature>
<evidence type="ECO:0000313" key="10">
    <source>
        <dbReference type="Proteomes" id="UP000522688"/>
    </source>
</evidence>
<feature type="transmembrane region" description="Helical" evidence="6">
    <location>
        <begin position="176"/>
        <end position="193"/>
    </location>
</feature>
<keyword evidence="3 6" id="KW-0812">Transmembrane</keyword>
<keyword evidence="5 6" id="KW-0472">Membrane</keyword>
<accession>A0A7W3JJS9</accession>
<protein>
    <submittedName>
        <fullName evidence="8">O-antigen/teichoic acid export membrane protein</fullName>
    </submittedName>
</protein>
<evidence type="ECO:0000313" key="8">
    <source>
        <dbReference type="EMBL" id="MBA8814179.1"/>
    </source>
</evidence>
<sequence length="433" mass="45241">MSGRKSVSRNVAINAAGNLVPPVAAFVTSPLLAHALGVEGRGLVSAAQAPLLLFVAAATFGLPEATTYLVARFPSLLGLITRRVVVFVILTGAVSLVALLGLRGPLSGGDSRVADLLTISAVALIPTLLLSVVRAAAIGQEAWTLVAVERSTSSLLRLGAIVLLIQVDSLTVTHAVYVNAWAPITGALLYCLLLRRRGGMKTETVPSELAYTQIARYGSLVWIGSISGVFLARLDQTLMVPLSSVYELGLYAVAVSVAEIPLLVNNTVREVMFAADARSNNNARLTYAARVSGALCLLFAGGMAATILWWFPILFGEAFRPAIALTLLLLLATVVGPPGSVAGAALAARGRPGLRSLALLGAFAVNLTLVVLLVPVYGAIGAGVATLAGNLVSSNINILIAARLYSMRVRDFYLLRPSDGRAFVGNLRSLLKK</sequence>
<feature type="transmembrane region" description="Helical" evidence="6">
    <location>
        <begin position="83"/>
        <end position="102"/>
    </location>
</feature>
<dbReference type="EMBL" id="BJUV01000028">
    <property type="protein sequence ID" value="GEK84134.1"/>
    <property type="molecule type" value="Genomic_DNA"/>
</dbReference>
<comment type="subcellular location">
    <subcellularLocation>
        <location evidence="1">Cell membrane</location>
        <topology evidence="1">Multi-pass membrane protein</topology>
    </subcellularLocation>
</comment>
<evidence type="ECO:0000313" key="9">
    <source>
        <dbReference type="Proteomes" id="UP000321154"/>
    </source>
</evidence>
<feature type="transmembrane region" description="Helical" evidence="6">
    <location>
        <begin position="285"/>
        <end position="311"/>
    </location>
</feature>
<feature type="transmembrane region" description="Helical" evidence="6">
    <location>
        <begin position="154"/>
        <end position="170"/>
    </location>
</feature>
<reference evidence="8 10" key="2">
    <citation type="submission" date="2020-07" db="EMBL/GenBank/DDBJ databases">
        <title>Sequencing the genomes of 1000 actinobacteria strains.</title>
        <authorList>
            <person name="Klenk H.-P."/>
        </authorList>
    </citation>
    <scope>NUCLEOTIDE SEQUENCE [LARGE SCALE GENOMIC DNA]</scope>
    <source>
        <strain evidence="8 10">DSM 10309</strain>
    </source>
</reference>
<dbReference type="InterPro" id="IPR050833">
    <property type="entry name" value="Poly_Biosynth_Transport"/>
</dbReference>
<dbReference type="OrthoDB" id="3320002at2"/>
<feature type="transmembrane region" description="Helical" evidence="6">
    <location>
        <begin position="51"/>
        <end position="71"/>
    </location>
</feature>
<evidence type="ECO:0000313" key="7">
    <source>
        <dbReference type="EMBL" id="GEK84134.1"/>
    </source>
</evidence>
<keyword evidence="9" id="KW-1185">Reference proteome</keyword>
<keyword evidence="4 6" id="KW-1133">Transmembrane helix</keyword>
<feature type="transmembrane region" description="Helical" evidence="6">
    <location>
        <begin position="323"/>
        <end position="345"/>
    </location>
</feature>
<evidence type="ECO:0000256" key="1">
    <source>
        <dbReference type="ARBA" id="ARBA00004651"/>
    </source>
</evidence>
<dbReference type="InterPro" id="IPR002797">
    <property type="entry name" value="Polysacc_synth"/>
</dbReference>
<organism evidence="8 10">
    <name type="scientific">Frigoribacterium faeni</name>
    <dbReference type="NCBI Taxonomy" id="145483"/>
    <lineage>
        <taxon>Bacteria</taxon>
        <taxon>Bacillati</taxon>
        <taxon>Actinomycetota</taxon>
        <taxon>Actinomycetes</taxon>
        <taxon>Micrococcales</taxon>
        <taxon>Microbacteriaceae</taxon>
        <taxon>Frigoribacterium</taxon>
    </lineage>
</organism>
<dbReference type="PANTHER" id="PTHR30250">
    <property type="entry name" value="PST FAMILY PREDICTED COLANIC ACID TRANSPORTER"/>
    <property type="match status" value="1"/>
</dbReference>
<dbReference type="RefSeq" id="WP_146856471.1">
    <property type="nucleotide sequence ID" value="NZ_BAAAHR010000007.1"/>
</dbReference>
<gene>
    <name evidence="8" type="ORF">FB463_002445</name>
    <name evidence="7" type="ORF">FFA01_24430</name>
</gene>
<dbReference type="EMBL" id="JACGWW010000003">
    <property type="protein sequence ID" value="MBA8814179.1"/>
    <property type="molecule type" value="Genomic_DNA"/>
</dbReference>
<dbReference type="PANTHER" id="PTHR30250:SF11">
    <property type="entry name" value="O-ANTIGEN TRANSPORTER-RELATED"/>
    <property type="match status" value="1"/>
</dbReference>
<dbReference type="GO" id="GO:0005886">
    <property type="term" value="C:plasma membrane"/>
    <property type="evidence" value="ECO:0007669"/>
    <property type="project" value="UniProtKB-SubCell"/>
</dbReference>
<evidence type="ECO:0000256" key="4">
    <source>
        <dbReference type="ARBA" id="ARBA00022989"/>
    </source>
</evidence>
<evidence type="ECO:0000256" key="2">
    <source>
        <dbReference type="ARBA" id="ARBA00022475"/>
    </source>
</evidence>
<dbReference type="Pfam" id="PF01943">
    <property type="entry name" value="Polysacc_synt"/>
    <property type="match status" value="1"/>
</dbReference>
<comment type="caution">
    <text evidence="8">The sequence shown here is derived from an EMBL/GenBank/DDBJ whole genome shotgun (WGS) entry which is preliminary data.</text>
</comment>
<feature type="transmembrane region" description="Helical" evidence="6">
    <location>
        <begin position="214"/>
        <end position="232"/>
    </location>
</feature>
<evidence type="ECO:0000256" key="5">
    <source>
        <dbReference type="ARBA" id="ARBA00023136"/>
    </source>
</evidence>
<feature type="transmembrane region" description="Helical" evidence="6">
    <location>
        <begin position="357"/>
        <end position="378"/>
    </location>
</feature>
<dbReference type="Proteomes" id="UP000522688">
    <property type="component" value="Unassembled WGS sequence"/>
</dbReference>
<keyword evidence="2" id="KW-1003">Cell membrane</keyword>
<feature type="transmembrane region" description="Helical" evidence="6">
    <location>
        <begin position="12"/>
        <end position="31"/>
    </location>
</feature>
<reference evidence="7 9" key="1">
    <citation type="submission" date="2019-07" db="EMBL/GenBank/DDBJ databases">
        <title>Whole genome shotgun sequence of Frigoribacterium faeni NBRC 103066.</title>
        <authorList>
            <person name="Hosoyama A."/>
            <person name="Uohara A."/>
            <person name="Ohji S."/>
            <person name="Ichikawa N."/>
        </authorList>
    </citation>
    <scope>NUCLEOTIDE SEQUENCE [LARGE SCALE GENOMIC DNA]</scope>
    <source>
        <strain evidence="7 9">NBRC 103066</strain>
    </source>
</reference>
<dbReference type="AlphaFoldDB" id="A0A7W3JJS9"/>
<evidence type="ECO:0000256" key="6">
    <source>
        <dbReference type="SAM" id="Phobius"/>
    </source>
</evidence>
<evidence type="ECO:0000256" key="3">
    <source>
        <dbReference type="ARBA" id="ARBA00022692"/>
    </source>
</evidence>
<feature type="transmembrane region" description="Helical" evidence="6">
    <location>
        <begin position="244"/>
        <end position="264"/>
    </location>
</feature>
<dbReference type="Proteomes" id="UP000321154">
    <property type="component" value="Unassembled WGS sequence"/>
</dbReference>